<sequence>MTLEITPVRVLRAGDLPEPAVPPIADGAVALWLTRVAADPTAHELLDAEERRRWKALVREEDRARYLAAHGALRRLLGHRLGIPADRVEFVREDCPLCGGPHGRPAVRGGGVHFSLSHSGDLVLVALAPIPVGVDVEAHPEAGVSDLVADSLHPLERDEFARLPPEVRPAAFTRCWVRKEAYLKGTGEGLAGGLERTYIGLGPEPAAVPGWTLTDVRVAPSFAAAVATSDGA</sequence>
<dbReference type="SUPFAM" id="SSF56214">
    <property type="entry name" value="4'-phosphopantetheinyl transferase"/>
    <property type="match status" value="2"/>
</dbReference>
<reference evidence="4 5" key="1">
    <citation type="submission" date="2022-10" db="EMBL/GenBank/DDBJ databases">
        <title>The complete genomes of actinobacterial strains from the NBC collection.</title>
        <authorList>
            <person name="Joergensen T.S."/>
            <person name="Alvarez Arevalo M."/>
            <person name="Sterndorff E.B."/>
            <person name="Faurdal D."/>
            <person name="Vuksanovic O."/>
            <person name="Mourched A.-S."/>
            <person name="Charusanti P."/>
            <person name="Shaw S."/>
            <person name="Blin K."/>
            <person name="Weber T."/>
        </authorList>
    </citation>
    <scope>NUCLEOTIDE SEQUENCE [LARGE SCALE GENOMIC DNA]</scope>
    <source>
        <strain evidence="4 5">NBC_00123</strain>
    </source>
</reference>
<accession>A0ABZ1LKK3</accession>
<dbReference type="EMBL" id="CP108188">
    <property type="protein sequence ID" value="WTR74304.1"/>
    <property type="molecule type" value="Genomic_DNA"/>
</dbReference>
<dbReference type="RefSeq" id="WP_327160290.1">
    <property type="nucleotide sequence ID" value="NZ_CP108062.1"/>
</dbReference>
<dbReference type="GO" id="GO:0016740">
    <property type="term" value="F:transferase activity"/>
    <property type="evidence" value="ECO:0007669"/>
    <property type="project" value="UniProtKB-KW"/>
</dbReference>
<dbReference type="PANTHER" id="PTHR12215">
    <property type="entry name" value="PHOSPHOPANTETHEINE TRANSFERASE"/>
    <property type="match status" value="1"/>
</dbReference>
<gene>
    <name evidence="4" type="ORF">OG814_35950</name>
</gene>
<dbReference type="InterPro" id="IPR050559">
    <property type="entry name" value="P-Pant_transferase_sf"/>
</dbReference>
<keyword evidence="2 4" id="KW-0808">Transferase</keyword>
<evidence type="ECO:0000256" key="1">
    <source>
        <dbReference type="ARBA" id="ARBA00010990"/>
    </source>
</evidence>
<proteinExistence type="inferred from homology"/>
<evidence type="ECO:0000313" key="4">
    <source>
        <dbReference type="EMBL" id="WTR74304.1"/>
    </source>
</evidence>
<name>A0ABZ1LKK3_9ACTN</name>
<protein>
    <submittedName>
        <fullName evidence="4">4'-phosphopantetheinyl transferase superfamily protein</fullName>
    </submittedName>
</protein>
<evidence type="ECO:0000256" key="2">
    <source>
        <dbReference type="ARBA" id="ARBA00022679"/>
    </source>
</evidence>
<dbReference type="InterPro" id="IPR008278">
    <property type="entry name" value="4-PPantetheinyl_Trfase_dom"/>
</dbReference>
<organism evidence="4 5">
    <name type="scientific">Streptomyces zaomyceticus</name>
    <dbReference type="NCBI Taxonomy" id="68286"/>
    <lineage>
        <taxon>Bacteria</taxon>
        <taxon>Bacillati</taxon>
        <taxon>Actinomycetota</taxon>
        <taxon>Actinomycetes</taxon>
        <taxon>Kitasatosporales</taxon>
        <taxon>Streptomycetaceae</taxon>
        <taxon>Streptomyces</taxon>
    </lineage>
</organism>
<evidence type="ECO:0000259" key="3">
    <source>
        <dbReference type="Pfam" id="PF01648"/>
    </source>
</evidence>
<keyword evidence="5" id="KW-1185">Reference proteome</keyword>
<dbReference type="Gene3D" id="3.90.470.20">
    <property type="entry name" value="4'-phosphopantetheinyl transferase domain"/>
    <property type="match status" value="1"/>
</dbReference>
<dbReference type="Pfam" id="PF01648">
    <property type="entry name" value="ACPS"/>
    <property type="match status" value="1"/>
</dbReference>
<dbReference type="PANTHER" id="PTHR12215:SF10">
    <property type="entry name" value="L-AMINOADIPATE-SEMIALDEHYDE DEHYDROGENASE-PHOSPHOPANTETHEINYL TRANSFERASE"/>
    <property type="match status" value="1"/>
</dbReference>
<dbReference type="Proteomes" id="UP001622594">
    <property type="component" value="Chromosome"/>
</dbReference>
<comment type="similarity">
    <text evidence="1">Belongs to the P-Pant transferase superfamily. Gsp/Sfp/HetI/AcpT family.</text>
</comment>
<feature type="domain" description="4'-phosphopantetheinyl transferase" evidence="3">
    <location>
        <begin position="131"/>
        <end position="196"/>
    </location>
</feature>
<evidence type="ECO:0000313" key="5">
    <source>
        <dbReference type="Proteomes" id="UP001622594"/>
    </source>
</evidence>
<dbReference type="InterPro" id="IPR037143">
    <property type="entry name" value="4-PPantetheinyl_Trfase_dom_sf"/>
</dbReference>